<proteinExistence type="predicted"/>
<organism evidence="1 2">
    <name type="scientific">Bdellovibrio bacteriovorus (strain ATCC 15356 / DSM 50701 / NCIMB 9529 / HD100)</name>
    <dbReference type="NCBI Taxonomy" id="264462"/>
    <lineage>
        <taxon>Bacteria</taxon>
        <taxon>Pseudomonadati</taxon>
        <taxon>Bdellovibrionota</taxon>
        <taxon>Bdellovibrionia</taxon>
        <taxon>Bdellovibrionales</taxon>
        <taxon>Pseudobdellovibrionaceae</taxon>
        <taxon>Bdellovibrio</taxon>
    </lineage>
</organism>
<evidence type="ECO:0000313" key="2">
    <source>
        <dbReference type="Proteomes" id="UP000008080"/>
    </source>
</evidence>
<gene>
    <name evidence="1" type="ordered locus">Bd3132</name>
</gene>
<evidence type="ECO:0000313" key="1">
    <source>
        <dbReference type="EMBL" id="CAE80891.1"/>
    </source>
</evidence>
<dbReference type="KEGG" id="bba:Bd3132"/>
<dbReference type="Proteomes" id="UP000008080">
    <property type="component" value="Chromosome"/>
</dbReference>
<reference evidence="1 2" key="1">
    <citation type="journal article" date="2004" name="Science">
        <title>A predator unmasked: life cycle of Bdellovibrio bacteriovorus from a genomic perspective.</title>
        <authorList>
            <person name="Rendulic S."/>
            <person name="Jagtap P."/>
            <person name="Rosinus A."/>
            <person name="Eppinger M."/>
            <person name="Baar C."/>
            <person name="Lanz C."/>
            <person name="Keller H."/>
            <person name="Lambert C."/>
            <person name="Evans K.J."/>
            <person name="Goesmann A."/>
            <person name="Meyer F."/>
            <person name="Sockett R.E."/>
            <person name="Schuster S.C."/>
        </authorList>
    </citation>
    <scope>NUCLEOTIDE SEQUENCE [LARGE SCALE GENOMIC DNA]</scope>
    <source>
        <strain evidence="2">ATCC 15356 / DSM 50701 / NCIMB 9529 / HD100</strain>
    </source>
</reference>
<dbReference type="HOGENOM" id="CLU_506868_0_0_7"/>
<dbReference type="STRING" id="264462.Bd3132"/>
<keyword evidence="2" id="KW-1185">Reference proteome</keyword>
<sequence>MSRIIVRYPGGCVKKNRLAALAGASMLVLSFQNCAPQSLRFDMDSETAYRIDGELPENAKVSEFQAEESVEYPSTQLVLVVDNSQTMKQSQEELVARIDSLLASLATKKVTVQLMSTSSYLNASGSLIYGSLKTGSEVYVNDISELAANDTQAITKTIYGGSPQSIVLDPRDSASVRQSRVNSIKQSVLNMGTAGSDNESALCSIVQFAANKYQKPATNEKVVFFVLTDEDNYQGRHCMNDLVYNYDRTMSVVYKRVSIPFTFTGVGYRDGVSTNVETRTFYGYNYLAKGQSEAGLAGQNCQGEDLKRVQDSMAALVGKTASYNGVNFHFNEVQLTECKYTEVVATYYVEENEGLTDYCSQAYRGHANIMAYLASIYPGTAATQACKMTGPTGVRRGIVRSGYLLEGGTDIAQNFLRDISKTALQGNYFMAVVGNTHGQSCELKTGQSYAETFERLQSSSPGVVQTYSLCQDDDGYKKAFDKIASSVSYISQEFPLEIPEGMKIRDVLLKRKSGAELEKVKADQYDVAGGKIKFTLKLAKGDKLTVVVF</sequence>
<accession>Q6MIM2</accession>
<protein>
    <recommendedName>
        <fullName evidence="3">VWFA domain-containing protein</fullName>
    </recommendedName>
</protein>
<dbReference type="EMBL" id="BX842654">
    <property type="protein sequence ID" value="CAE80891.1"/>
    <property type="molecule type" value="Genomic_DNA"/>
</dbReference>
<dbReference type="AlphaFoldDB" id="Q6MIM2"/>
<evidence type="ECO:0008006" key="3">
    <source>
        <dbReference type="Google" id="ProtNLM"/>
    </source>
</evidence>
<name>Q6MIM2_BDEBA</name>